<organism evidence="3 4">
    <name type="scientific">Trichomonas vaginalis (strain ATCC PRA-98 / G3)</name>
    <dbReference type="NCBI Taxonomy" id="412133"/>
    <lineage>
        <taxon>Eukaryota</taxon>
        <taxon>Metamonada</taxon>
        <taxon>Parabasalia</taxon>
        <taxon>Trichomonadida</taxon>
        <taxon>Trichomonadidae</taxon>
        <taxon>Trichomonas</taxon>
    </lineage>
</organism>
<dbReference type="PANTHER" id="PTHR24182">
    <property type="entry name" value="ANKYRIN REPEAT AND SOCS BOX CONTAINING 4"/>
    <property type="match status" value="1"/>
</dbReference>
<dbReference type="AlphaFoldDB" id="A2G472"/>
<dbReference type="EMBL" id="DS114362">
    <property type="protein sequence ID" value="EAX88044.1"/>
    <property type="molecule type" value="Genomic_DNA"/>
</dbReference>
<keyword evidence="4" id="KW-1185">Reference proteome</keyword>
<dbReference type="SMART" id="SM00248">
    <property type="entry name" value="ANK"/>
    <property type="match status" value="5"/>
</dbReference>
<dbReference type="PANTHER" id="PTHR24182:SF13">
    <property type="entry name" value="LD18443P"/>
    <property type="match status" value="1"/>
</dbReference>
<dbReference type="PROSITE" id="PS50297">
    <property type="entry name" value="ANK_REP_REGION"/>
    <property type="match status" value="2"/>
</dbReference>
<gene>
    <name evidence="3" type="ORF">TVAG_207290</name>
</gene>
<proteinExistence type="predicted"/>
<dbReference type="PRINTS" id="PR01415">
    <property type="entry name" value="ANKYRIN"/>
</dbReference>
<evidence type="ECO:0000313" key="3">
    <source>
        <dbReference type="EMBL" id="EAX88044.1"/>
    </source>
</evidence>
<feature type="repeat" description="ANK" evidence="1">
    <location>
        <begin position="344"/>
        <end position="376"/>
    </location>
</feature>
<dbReference type="RefSeq" id="XP_001300974.1">
    <property type="nucleotide sequence ID" value="XM_001300973.1"/>
</dbReference>
<dbReference type="KEGG" id="tva:4745699"/>
<sequence length="426" mass="49351">MSEQDIHPKKYYELRSIYEYYIDSYNGLYKLKTENEEELSSIYKMIKTNLIDSKKYIPQLILKDILNIIPYNNRYIKSYLSHAKFISDDYHVKEVSNVRHISNLLFYKEYGIKLGKSYDFGEIDFKNLDIHTENTIYKAIMYDDKERFITFTETDDFDEKQKLESELYPYYFGGLSLLELCCYHGAVDCFKLLRTKFDSEITQTCLHLSFLGGNPDIISECLNNQKPDKGCMTFAIISHNIDFVTFLMNKYNIEIDLYYCGYYQNLETFLIYFDQTNDINKVFVYSATFDIPSLCKYFLSHGVNINEKAGNEKTALHSAAQNNSKETAELLISYGANINEKDKYGQTALHIAVENNSKETVELLISHGSSINEKDKYGNSALHYAVEFSKELTELLVSRGANINDEGEDGKTAFQIAAERNNKEIA</sequence>
<dbReference type="OrthoDB" id="9995210at2759"/>
<dbReference type="Pfam" id="PF12796">
    <property type="entry name" value="Ank_2"/>
    <property type="match status" value="1"/>
</dbReference>
<dbReference type="InParanoid" id="A2G472"/>
<dbReference type="Pfam" id="PF11929">
    <property type="entry name" value="DUF3447"/>
    <property type="match status" value="1"/>
</dbReference>
<dbReference type="InterPro" id="IPR020683">
    <property type="entry name" value="DUF3447"/>
</dbReference>
<evidence type="ECO:0000313" key="4">
    <source>
        <dbReference type="Proteomes" id="UP000001542"/>
    </source>
</evidence>
<dbReference type="PROSITE" id="PS50088">
    <property type="entry name" value="ANK_REPEAT"/>
    <property type="match status" value="2"/>
</dbReference>
<dbReference type="eggNOG" id="KOG0192">
    <property type="taxonomic scope" value="Eukaryota"/>
</dbReference>
<accession>A2G472</accession>
<dbReference type="VEuPathDB" id="TrichDB:TVAG_275710"/>
<keyword evidence="1" id="KW-0040">ANK repeat</keyword>
<dbReference type="STRING" id="5722.A2G472"/>
<evidence type="ECO:0000259" key="2">
    <source>
        <dbReference type="Pfam" id="PF11929"/>
    </source>
</evidence>
<dbReference type="SUPFAM" id="SSF48403">
    <property type="entry name" value="Ankyrin repeat"/>
    <property type="match status" value="2"/>
</dbReference>
<dbReference type="Pfam" id="PF00023">
    <property type="entry name" value="Ank"/>
    <property type="match status" value="1"/>
</dbReference>
<feature type="repeat" description="ANK" evidence="1">
    <location>
        <begin position="311"/>
        <end position="343"/>
    </location>
</feature>
<protein>
    <recommendedName>
        <fullName evidence="2">DUF3447 domain-containing protein</fullName>
    </recommendedName>
</protein>
<dbReference type="InterPro" id="IPR002110">
    <property type="entry name" value="Ankyrin_rpt"/>
</dbReference>
<dbReference type="VEuPathDB" id="TrichDB:TVAGG3_0821670"/>
<reference evidence="3" key="2">
    <citation type="journal article" date="2007" name="Science">
        <title>Draft genome sequence of the sexually transmitted pathogen Trichomonas vaginalis.</title>
        <authorList>
            <person name="Carlton J.M."/>
            <person name="Hirt R.P."/>
            <person name="Silva J.C."/>
            <person name="Delcher A.L."/>
            <person name="Schatz M."/>
            <person name="Zhao Q."/>
            <person name="Wortman J.R."/>
            <person name="Bidwell S.L."/>
            <person name="Alsmark U.C.M."/>
            <person name="Besteiro S."/>
            <person name="Sicheritz-Ponten T."/>
            <person name="Noel C.J."/>
            <person name="Dacks J.B."/>
            <person name="Foster P.G."/>
            <person name="Simillion C."/>
            <person name="Van de Peer Y."/>
            <person name="Miranda-Saavedra D."/>
            <person name="Barton G.J."/>
            <person name="Westrop G.D."/>
            <person name="Mueller S."/>
            <person name="Dessi D."/>
            <person name="Fiori P.L."/>
            <person name="Ren Q."/>
            <person name="Paulsen I."/>
            <person name="Zhang H."/>
            <person name="Bastida-Corcuera F.D."/>
            <person name="Simoes-Barbosa A."/>
            <person name="Brown M.T."/>
            <person name="Hayes R.D."/>
            <person name="Mukherjee M."/>
            <person name="Okumura C.Y."/>
            <person name="Schneider R."/>
            <person name="Smith A.J."/>
            <person name="Vanacova S."/>
            <person name="Villalvazo M."/>
            <person name="Haas B.J."/>
            <person name="Pertea M."/>
            <person name="Feldblyum T.V."/>
            <person name="Utterback T.R."/>
            <person name="Shu C.L."/>
            <person name="Osoegawa K."/>
            <person name="de Jong P.J."/>
            <person name="Hrdy I."/>
            <person name="Horvathova L."/>
            <person name="Zubacova Z."/>
            <person name="Dolezal P."/>
            <person name="Malik S.B."/>
            <person name="Logsdon J.M. Jr."/>
            <person name="Henze K."/>
            <person name="Gupta A."/>
            <person name="Wang C.C."/>
            <person name="Dunne R.L."/>
            <person name="Upcroft J.A."/>
            <person name="Upcroft P."/>
            <person name="White O."/>
            <person name="Salzberg S.L."/>
            <person name="Tang P."/>
            <person name="Chiu C.-H."/>
            <person name="Lee Y.-S."/>
            <person name="Embley T.M."/>
            <person name="Coombs G.H."/>
            <person name="Mottram J.C."/>
            <person name="Tachezy J."/>
            <person name="Fraser-Liggett C.M."/>
            <person name="Johnson P.J."/>
        </authorList>
    </citation>
    <scope>NUCLEOTIDE SEQUENCE [LARGE SCALE GENOMIC DNA]</scope>
    <source>
        <strain evidence="3">G3</strain>
    </source>
</reference>
<feature type="domain" description="DUF3447" evidence="2">
    <location>
        <begin position="197"/>
        <end position="272"/>
    </location>
</feature>
<reference evidence="3" key="1">
    <citation type="submission" date="2006-10" db="EMBL/GenBank/DDBJ databases">
        <authorList>
            <person name="Amadeo P."/>
            <person name="Zhao Q."/>
            <person name="Wortman J."/>
            <person name="Fraser-Liggett C."/>
            <person name="Carlton J."/>
        </authorList>
    </citation>
    <scope>NUCLEOTIDE SEQUENCE</scope>
    <source>
        <strain evidence="3">G3</strain>
    </source>
</reference>
<evidence type="ECO:0000256" key="1">
    <source>
        <dbReference type="PROSITE-ProRule" id="PRU00023"/>
    </source>
</evidence>
<dbReference type="Proteomes" id="UP000001542">
    <property type="component" value="Unassembled WGS sequence"/>
</dbReference>
<dbReference type="Gene3D" id="1.25.40.20">
    <property type="entry name" value="Ankyrin repeat-containing domain"/>
    <property type="match status" value="1"/>
</dbReference>
<name>A2G472_TRIV3</name>
<dbReference type="InterPro" id="IPR036770">
    <property type="entry name" value="Ankyrin_rpt-contain_sf"/>
</dbReference>